<feature type="compositionally biased region" description="Polar residues" evidence="2">
    <location>
        <begin position="53"/>
        <end position="62"/>
    </location>
</feature>
<reference evidence="4 5" key="1">
    <citation type="submission" date="2022-11" db="EMBL/GenBank/DDBJ databases">
        <title>Minimal conservation of predation-associated metabolite biosynthetic gene clusters underscores biosynthetic potential of Myxococcota including descriptions for ten novel species: Archangium lansinium sp. nov., Myxococcus landrumus sp. nov., Nannocystis bai.</title>
        <authorList>
            <person name="Ahearne A."/>
            <person name="Stevens C."/>
            <person name="Dowd S."/>
        </authorList>
    </citation>
    <scope>NUCLEOTIDE SEQUENCE [LARGE SCALE GENOMIC DNA]</scope>
    <source>
        <strain evidence="4 5">NCWAL01</strain>
    </source>
</reference>
<dbReference type="InterPro" id="IPR001623">
    <property type="entry name" value="DnaJ_domain"/>
</dbReference>
<dbReference type="SUPFAM" id="SSF48452">
    <property type="entry name" value="TPR-like"/>
    <property type="match status" value="1"/>
</dbReference>
<sequence>MVAGGVPAIPPAALLPRSERPTLALPTISPVSFPPGVAGPPPPAPGAHRPTVQGLSPVSVTPQPGPGVVLTAPTPSSPAAAAHRPTLPGIVPVSVTPPPVTPRSPSPPPGAPAVGRPPTAPPSVSPSVAAPPVVRPGTQPPGVPTAPVTGPRPPVAPPTRTAPPGAGPTPPSPPVPGIPPVSPVAARPSAPVVPPIAPAISPIVPPVAPAAAAAPATPPPPPPSAAGKGSMDAGQIAELEARCAQLDQSDYFEVLRIPKEAPPAAIKKAFYAESRTYHPDRFYQLESKELKEQVNELYKRVTEAYYVLRDDTKRKKYLADVTGPERAQKLRFTENSEAESKAAARKEHEEQIGTHPKGRQFYQLGASDFDAGRWSSAERNLKMALTYEPSNARYKEKLAEAKKKLEDEAKAKGDSFKIK</sequence>
<dbReference type="EMBL" id="JAQNDM010000002">
    <property type="protein sequence ID" value="MDC0715185.1"/>
    <property type="molecule type" value="Genomic_DNA"/>
</dbReference>
<evidence type="ECO:0000256" key="1">
    <source>
        <dbReference type="ARBA" id="ARBA00023186"/>
    </source>
</evidence>
<feature type="region of interest" description="Disordered" evidence="2">
    <location>
        <begin position="209"/>
        <end position="233"/>
    </location>
</feature>
<feature type="compositionally biased region" description="Basic and acidic residues" evidence="2">
    <location>
        <begin position="333"/>
        <end position="352"/>
    </location>
</feature>
<gene>
    <name evidence="4" type="ORF">POL68_42445</name>
</gene>
<feature type="compositionally biased region" description="Pro residues" evidence="2">
    <location>
        <begin position="138"/>
        <end position="182"/>
    </location>
</feature>
<feature type="compositionally biased region" description="Low complexity" evidence="2">
    <location>
        <begin position="71"/>
        <end position="94"/>
    </location>
</feature>
<feature type="compositionally biased region" description="Low complexity" evidence="2">
    <location>
        <begin position="125"/>
        <end position="137"/>
    </location>
</feature>
<dbReference type="PROSITE" id="PS50076">
    <property type="entry name" value="DNAJ_2"/>
    <property type="match status" value="1"/>
</dbReference>
<dbReference type="InterPro" id="IPR011990">
    <property type="entry name" value="TPR-like_helical_dom_sf"/>
</dbReference>
<dbReference type="PRINTS" id="PR00625">
    <property type="entry name" value="JDOMAIN"/>
</dbReference>
<protein>
    <submittedName>
        <fullName evidence="4">DnaJ domain-containing protein</fullName>
    </submittedName>
</protein>
<accession>A0ABT5DNF3</accession>
<evidence type="ECO:0000256" key="2">
    <source>
        <dbReference type="SAM" id="MobiDB-lite"/>
    </source>
</evidence>
<dbReference type="PANTHER" id="PTHR43096">
    <property type="entry name" value="DNAJ HOMOLOG 1, MITOCHONDRIAL-RELATED"/>
    <property type="match status" value="1"/>
</dbReference>
<feature type="domain" description="J" evidence="3">
    <location>
        <begin position="250"/>
        <end position="323"/>
    </location>
</feature>
<evidence type="ECO:0000259" key="3">
    <source>
        <dbReference type="PROSITE" id="PS50076"/>
    </source>
</evidence>
<dbReference type="Pfam" id="PF00226">
    <property type="entry name" value="DnaJ"/>
    <property type="match status" value="1"/>
</dbReference>
<dbReference type="RefSeq" id="WP_272145859.1">
    <property type="nucleotide sequence ID" value="NZ_JAQNDM010000002.1"/>
</dbReference>
<dbReference type="PANTHER" id="PTHR43096:SF52">
    <property type="entry name" value="DNAJ HOMOLOG 1, MITOCHONDRIAL-RELATED"/>
    <property type="match status" value="1"/>
</dbReference>
<organism evidence="4 5">
    <name type="scientific">Stigmatella ashevillensis</name>
    <dbReference type="NCBI Taxonomy" id="2995309"/>
    <lineage>
        <taxon>Bacteria</taxon>
        <taxon>Pseudomonadati</taxon>
        <taxon>Myxococcota</taxon>
        <taxon>Myxococcia</taxon>
        <taxon>Myxococcales</taxon>
        <taxon>Cystobacterineae</taxon>
        <taxon>Archangiaceae</taxon>
        <taxon>Stigmatella</taxon>
    </lineage>
</organism>
<keyword evidence="1" id="KW-0143">Chaperone</keyword>
<proteinExistence type="predicted"/>
<dbReference type="Proteomes" id="UP001221838">
    <property type="component" value="Unassembled WGS sequence"/>
</dbReference>
<feature type="region of interest" description="Disordered" evidence="2">
    <location>
        <begin position="25"/>
        <end position="192"/>
    </location>
</feature>
<dbReference type="Gene3D" id="1.10.287.110">
    <property type="entry name" value="DnaJ domain"/>
    <property type="match status" value="1"/>
</dbReference>
<dbReference type="CDD" id="cd06257">
    <property type="entry name" value="DnaJ"/>
    <property type="match status" value="1"/>
</dbReference>
<evidence type="ECO:0000313" key="4">
    <source>
        <dbReference type="EMBL" id="MDC0715185.1"/>
    </source>
</evidence>
<evidence type="ECO:0000313" key="5">
    <source>
        <dbReference type="Proteomes" id="UP001221838"/>
    </source>
</evidence>
<dbReference type="SUPFAM" id="SSF46565">
    <property type="entry name" value="Chaperone J-domain"/>
    <property type="match status" value="1"/>
</dbReference>
<feature type="region of interest" description="Disordered" evidence="2">
    <location>
        <begin position="333"/>
        <end position="357"/>
    </location>
</feature>
<feature type="compositionally biased region" description="Pro residues" evidence="2">
    <location>
        <begin position="95"/>
        <end position="111"/>
    </location>
</feature>
<dbReference type="InterPro" id="IPR036869">
    <property type="entry name" value="J_dom_sf"/>
</dbReference>
<comment type="caution">
    <text evidence="4">The sequence shown here is derived from an EMBL/GenBank/DDBJ whole genome shotgun (WGS) entry which is preliminary data.</text>
</comment>
<keyword evidence="5" id="KW-1185">Reference proteome</keyword>
<name>A0ABT5DNF3_9BACT</name>
<dbReference type="SMART" id="SM00271">
    <property type="entry name" value="DnaJ"/>
    <property type="match status" value="1"/>
</dbReference>